<dbReference type="AlphaFoldDB" id="A0A6N3I2T2"/>
<dbReference type="Gene3D" id="3.90.1750.20">
    <property type="entry name" value="Putative Large Serine Recombinase, Chain B, Domain 2"/>
    <property type="match status" value="1"/>
</dbReference>
<dbReference type="InterPro" id="IPR025827">
    <property type="entry name" value="Zn_ribbon_recom_dom"/>
</dbReference>
<evidence type="ECO:0000259" key="4">
    <source>
        <dbReference type="PROSITE" id="PS51737"/>
    </source>
</evidence>
<dbReference type="PANTHER" id="PTHR30461">
    <property type="entry name" value="DNA-INVERTASE FROM LAMBDOID PROPHAGE"/>
    <property type="match status" value="1"/>
</dbReference>
<dbReference type="CDD" id="cd00338">
    <property type="entry name" value="Ser_Recombinase"/>
    <property type="match status" value="1"/>
</dbReference>
<organism evidence="5">
    <name type="scientific">Hungatella hathewayi</name>
    <dbReference type="NCBI Taxonomy" id="154046"/>
    <lineage>
        <taxon>Bacteria</taxon>
        <taxon>Bacillati</taxon>
        <taxon>Bacillota</taxon>
        <taxon>Clostridia</taxon>
        <taxon>Lachnospirales</taxon>
        <taxon>Lachnospiraceae</taxon>
        <taxon>Hungatella</taxon>
    </lineage>
</organism>
<feature type="compositionally biased region" description="Basic and acidic residues" evidence="2">
    <location>
        <begin position="319"/>
        <end position="330"/>
    </location>
</feature>
<dbReference type="Pfam" id="PF13408">
    <property type="entry name" value="Zn_ribbon_recom"/>
    <property type="match status" value="1"/>
</dbReference>
<dbReference type="Gene3D" id="3.40.50.1390">
    <property type="entry name" value="Resolvase, N-terminal catalytic domain"/>
    <property type="match status" value="1"/>
</dbReference>
<feature type="domain" description="Recombinase" evidence="4">
    <location>
        <begin position="193"/>
        <end position="319"/>
    </location>
</feature>
<evidence type="ECO:0000313" key="5">
    <source>
        <dbReference type="EMBL" id="VYU82971.1"/>
    </source>
</evidence>
<dbReference type="Pfam" id="PF00239">
    <property type="entry name" value="Resolvase"/>
    <property type="match status" value="1"/>
</dbReference>
<name>A0A6N3I2T2_9FIRM</name>
<protein>
    <submittedName>
        <fullName evidence="5">Transposon Tn3 resolvase</fullName>
    </submittedName>
</protein>
<feature type="region of interest" description="Disordered" evidence="2">
    <location>
        <begin position="319"/>
        <end position="342"/>
    </location>
</feature>
<dbReference type="SUPFAM" id="SSF53041">
    <property type="entry name" value="Resolvase-like"/>
    <property type="match status" value="1"/>
</dbReference>
<dbReference type="GO" id="GO:0003677">
    <property type="term" value="F:DNA binding"/>
    <property type="evidence" value="ECO:0007669"/>
    <property type="project" value="InterPro"/>
</dbReference>
<dbReference type="PROSITE" id="PS51736">
    <property type="entry name" value="RECOMBINASES_3"/>
    <property type="match status" value="1"/>
</dbReference>
<dbReference type="InterPro" id="IPR050639">
    <property type="entry name" value="SSR_resolvase"/>
</dbReference>
<gene>
    <name evidence="5" type="primary">tnpR_2</name>
    <name evidence="5" type="ORF">CHLFYP18_03748</name>
</gene>
<dbReference type="InterPro" id="IPR006119">
    <property type="entry name" value="Resolv_N"/>
</dbReference>
<dbReference type="SMART" id="SM00857">
    <property type="entry name" value="Resolvase"/>
    <property type="match status" value="1"/>
</dbReference>
<evidence type="ECO:0000256" key="2">
    <source>
        <dbReference type="SAM" id="MobiDB-lite"/>
    </source>
</evidence>
<proteinExistence type="predicted"/>
<dbReference type="PROSITE" id="PS51737">
    <property type="entry name" value="RECOMBINASE_DNA_BIND"/>
    <property type="match status" value="1"/>
</dbReference>
<dbReference type="InterPro" id="IPR011109">
    <property type="entry name" value="DNA_bind_recombinase_dom"/>
</dbReference>
<dbReference type="GO" id="GO:0000150">
    <property type="term" value="F:DNA strand exchange activity"/>
    <property type="evidence" value="ECO:0007669"/>
    <property type="project" value="InterPro"/>
</dbReference>
<dbReference type="InterPro" id="IPR038109">
    <property type="entry name" value="DNA_bind_recomb_sf"/>
</dbReference>
<evidence type="ECO:0000256" key="1">
    <source>
        <dbReference type="SAM" id="Coils"/>
    </source>
</evidence>
<accession>A0A6N3I2T2</accession>
<reference evidence="5" key="1">
    <citation type="submission" date="2019-11" db="EMBL/GenBank/DDBJ databases">
        <authorList>
            <person name="Feng L."/>
        </authorList>
    </citation>
    <scope>NUCLEOTIDE SEQUENCE</scope>
    <source>
        <strain evidence="5">ChathewayiLFYP18</strain>
    </source>
</reference>
<dbReference type="EMBL" id="CACRUH010000084">
    <property type="protein sequence ID" value="VYU82971.1"/>
    <property type="molecule type" value="Genomic_DNA"/>
</dbReference>
<feature type="coiled-coil region" evidence="1">
    <location>
        <begin position="478"/>
        <end position="515"/>
    </location>
</feature>
<dbReference type="RefSeq" id="WP_156834252.1">
    <property type="nucleotide sequence ID" value="NZ_CACRUH010000084.1"/>
</dbReference>
<sequence>MRQARTATVVKKNISVIPANPEYDRSLRRTQYKRLRVAAYCRVSTLQEQQETSYEAQVSYYTEKINCNPEWIFAGIYADDGKSATMIRKRDDFQAMIDDALAGKIDMIITKSISRFARNTVDSLTNIRKLKEKNIAVFFEKEGINTLGDGGEMLITILSSQAQEESRNLSENVHWGYVRQFENGVVYVNHNKFLGYTKDQDGNLVIVPKEAELVRRIFRMYLEGLSATKIAECLSEEGIPTVTGKRLWHATVIHKMLSNEKYMGDALLQKTYTVDFLTKKRVKNNGIVPQYYIEGNHEAIIPRELFYKVQEEKARRADVYRKEKEKDNAEKNPPTELNRRKTTKASLVLRGKYSSQYVLSDIMICKECGQLYRRQVWVNNGVKKPVWRCNNRLKSGTKRCKHSPTLEEKTLHGAIMEAVNSVVEDDGTFVDAFRENVIRILGSYSRNAEPTEYDEQIEELQKQMLALIEDSAKSECADEEFDKAYRELADQIKELKKKRAKLIREKQLAEAYEQRVDGMGEYVKKTNYLKRQFDDALVRRLIKVIKVISSDKIEIQFHSGIVMTQRIDYYD</sequence>
<dbReference type="PANTHER" id="PTHR30461:SF23">
    <property type="entry name" value="DNA RECOMBINASE-RELATED"/>
    <property type="match status" value="1"/>
</dbReference>
<feature type="domain" description="Resolvase/invertase-type recombinase catalytic" evidence="3">
    <location>
        <begin position="36"/>
        <end position="184"/>
    </location>
</feature>
<evidence type="ECO:0000259" key="3">
    <source>
        <dbReference type="PROSITE" id="PS51736"/>
    </source>
</evidence>
<dbReference type="InterPro" id="IPR036162">
    <property type="entry name" value="Resolvase-like_N_sf"/>
</dbReference>
<dbReference type="Pfam" id="PF07508">
    <property type="entry name" value="Recombinase"/>
    <property type="match status" value="1"/>
</dbReference>
<keyword evidence="1" id="KW-0175">Coiled coil</keyword>